<evidence type="ECO:0000256" key="1">
    <source>
        <dbReference type="SAM" id="MobiDB-lite"/>
    </source>
</evidence>
<dbReference type="AlphaFoldDB" id="A0A916LA17"/>
<reference evidence="3" key="1">
    <citation type="submission" date="2015-03" db="EMBL/GenBank/DDBJ databases">
        <authorList>
            <consortium name="Pathogen Informatics"/>
        </authorList>
    </citation>
    <scope>NUCLEOTIDE SEQUENCE [LARGE SCALE GENOMIC DNA]</scope>
    <source>
        <strain evidence="3">N09902308</strain>
    </source>
</reference>
<feature type="compositionally biased region" description="Polar residues" evidence="1">
    <location>
        <begin position="123"/>
        <end position="137"/>
    </location>
</feature>
<feature type="compositionally biased region" description="Low complexity" evidence="1">
    <location>
        <begin position="61"/>
        <end position="72"/>
    </location>
</feature>
<evidence type="ECO:0000313" key="3">
    <source>
        <dbReference type="Proteomes" id="UP000039021"/>
    </source>
</evidence>
<comment type="caution">
    <text evidence="2">The sequence shown here is derived from an EMBL/GenBank/DDBJ whole genome shotgun (WGS) entry which is preliminary data.</text>
</comment>
<feature type="compositionally biased region" description="Low complexity" evidence="1">
    <location>
        <begin position="158"/>
        <end position="168"/>
    </location>
</feature>
<feature type="region of interest" description="Disordered" evidence="1">
    <location>
        <begin position="98"/>
        <end position="168"/>
    </location>
</feature>
<evidence type="ECO:0000313" key="2">
    <source>
        <dbReference type="EMBL" id="COX67057.1"/>
    </source>
</evidence>
<organism evidence="2 3">
    <name type="scientific">Mycobacterium tuberculosis</name>
    <dbReference type="NCBI Taxonomy" id="1773"/>
    <lineage>
        <taxon>Bacteria</taxon>
        <taxon>Bacillati</taxon>
        <taxon>Actinomycetota</taxon>
        <taxon>Actinomycetes</taxon>
        <taxon>Mycobacteriales</taxon>
        <taxon>Mycobacteriaceae</taxon>
        <taxon>Mycobacterium</taxon>
        <taxon>Mycobacterium tuberculosis complex</taxon>
    </lineage>
</organism>
<dbReference type="Proteomes" id="UP000039021">
    <property type="component" value="Unassembled WGS sequence"/>
</dbReference>
<gene>
    <name evidence="2" type="ORF">ERS007739_01586</name>
</gene>
<feature type="region of interest" description="Disordered" evidence="1">
    <location>
        <begin position="1"/>
        <end position="75"/>
    </location>
</feature>
<sequence length="195" mass="20876">MKRSRRPSRAHPDRLENDKLAECSSATEETDSRCGRAPSTDANAPRPRAAHHRRCSAGALTTPTDGTPSSSSAIKLAHTGTPRTKFLVPSIGSTIHCRPVKVVDPPNSSPKTPSPGRSRPSVWRTSDSTARSASVTGVKSGLVSMRRSSAPNRTRVNSSARSARASASIRSSWLTGAPSFRRACTQCDFSRAFLH</sequence>
<accession>A0A916LA17</accession>
<proteinExistence type="predicted"/>
<dbReference type="EMBL" id="CSBK01000629">
    <property type="protein sequence ID" value="COX67057.1"/>
    <property type="molecule type" value="Genomic_DNA"/>
</dbReference>
<name>A0A916LA17_MYCTX</name>
<protein>
    <submittedName>
        <fullName evidence="2">Uncharacterized protein</fullName>
    </submittedName>
</protein>
<feature type="compositionally biased region" description="Basic and acidic residues" evidence="1">
    <location>
        <begin position="10"/>
        <end position="21"/>
    </location>
</feature>
<feature type="compositionally biased region" description="Polar residues" evidence="1">
    <location>
        <begin position="146"/>
        <end position="157"/>
    </location>
</feature>